<keyword evidence="11" id="KW-1185">Reference proteome</keyword>
<keyword evidence="5 8" id="KW-0378">Hydrolase</keyword>
<comment type="caution">
    <text evidence="10">The sequence shown here is derived from an EMBL/GenBank/DDBJ whole genome shotgun (WGS) entry which is preliminary data.</text>
</comment>
<keyword evidence="4" id="KW-0964">Secreted</keyword>
<evidence type="ECO:0000256" key="9">
    <source>
        <dbReference type="SAM" id="MobiDB-lite"/>
    </source>
</evidence>
<evidence type="ECO:0000256" key="1">
    <source>
        <dbReference type="ARBA" id="ARBA00004191"/>
    </source>
</evidence>
<dbReference type="InterPro" id="IPR012334">
    <property type="entry name" value="Pectin_lyas_fold"/>
</dbReference>
<evidence type="ECO:0000313" key="11">
    <source>
        <dbReference type="Proteomes" id="UP000822688"/>
    </source>
</evidence>
<dbReference type="EMBL" id="CM026423">
    <property type="protein sequence ID" value="KAG0583645.1"/>
    <property type="molecule type" value="Genomic_DNA"/>
</dbReference>
<reference evidence="10" key="1">
    <citation type="submission" date="2020-06" db="EMBL/GenBank/DDBJ databases">
        <title>WGS assembly of Ceratodon purpureus strain R40.</title>
        <authorList>
            <person name="Carey S.B."/>
            <person name="Jenkins J."/>
            <person name="Shu S."/>
            <person name="Lovell J.T."/>
            <person name="Sreedasyam A."/>
            <person name="Maumus F."/>
            <person name="Tiley G.P."/>
            <person name="Fernandez-Pozo N."/>
            <person name="Barry K."/>
            <person name="Chen C."/>
            <person name="Wang M."/>
            <person name="Lipzen A."/>
            <person name="Daum C."/>
            <person name="Saski C.A."/>
            <person name="Payton A.C."/>
            <person name="Mcbreen J.C."/>
            <person name="Conrad R.E."/>
            <person name="Kollar L.M."/>
            <person name="Olsson S."/>
            <person name="Huttunen S."/>
            <person name="Landis J.B."/>
            <person name="Wickett N.J."/>
            <person name="Johnson M.G."/>
            <person name="Rensing S.A."/>
            <person name="Grimwood J."/>
            <person name="Schmutz J."/>
            <person name="Mcdaniel S.F."/>
        </authorList>
    </citation>
    <scope>NUCLEOTIDE SEQUENCE</scope>
    <source>
        <strain evidence="10">R40</strain>
    </source>
</reference>
<dbReference type="GO" id="GO:0004650">
    <property type="term" value="F:polygalacturonase activity"/>
    <property type="evidence" value="ECO:0007669"/>
    <property type="project" value="InterPro"/>
</dbReference>
<keyword evidence="7" id="KW-0961">Cell wall biogenesis/degradation</keyword>
<name>A0A8T0IKU3_CERPU</name>
<dbReference type="PANTHER" id="PTHR31375">
    <property type="match status" value="1"/>
</dbReference>
<evidence type="ECO:0000256" key="5">
    <source>
        <dbReference type="ARBA" id="ARBA00022801"/>
    </source>
</evidence>
<comment type="subcellular location">
    <subcellularLocation>
        <location evidence="1">Secreted</location>
        <location evidence="1">Cell wall</location>
    </subcellularLocation>
</comment>
<dbReference type="GO" id="GO:0071555">
    <property type="term" value="P:cell wall organization"/>
    <property type="evidence" value="ECO:0007669"/>
    <property type="project" value="UniProtKB-KW"/>
</dbReference>
<evidence type="ECO:0000256" key="4">
    <source>
        <dbReference type="ARBA" id="ARBA00022525"/>
    </source>
</evidence>
<evidence type="ECO:0000313" key="10">
    <source>
        <dbReference type="EMBL" id="KAG0583645.1"/>
    </source>
</evidence>
<proteinExistence type="inferred from homology"/>
<accession>A0A8T0IKU3</accession>
<evidence type="ECO:0000256" key="6">
    <source>
        <dbReference type="ARBA" id="ARBA00023295"/>
    </source>
</evidence>
<protein>
    <recommendedName>
        <fullName evidence="12">Polygalacturonase</fullName>
    </recommendedName>
</protein>
<dbReference type="Gene3D" id="2.160.20.10">
    <property type="entry name" value="Single-stranded right-handed beta-helix, Pectin lyase-like"/>
    <property type="match status" value="1"/>
</dbReference>
<evidence type="ECO:0000256" key="2">
    <source>
        <dbReference type="ARBA" id="ARBA00008834"/>
    </source>
</evidence>
<dbReference type="InterPro" id="IPR011050">
    <property type="entry name" value="Pectin_lyase_fold/virulence"/>
</dbReference>
<dbReference type="Pfam" id="PF00295">
    <property type="entry name" value="Glyco_hydro_28"/>
    <property type="match status" value="1"/>
</dbReference>
<keyword evidence="3" id="KW-0134">Cell wall</keyword>
<organism evidence="10 11">
    <name type="scientific">Ceratodon purpureus</name>
    <name type="common">Fire moss</name>
    <name type="synonym">Dicranum purpureum</name>
    <dbReference type="NCBI Taxonomy" id="3225"/>
    <lineage>
        <taxon>Eukaryota</taxon>
        <taxon>Viridiplantae</taxon>
        <taxon>Streptophyta</taxon>
        <taxon>Embryophyta</taxon>
        <taxon>Bryophyta</taxon>
        <taxon>Bryophytina</taxon>
        <taxon>Bryopsida</taxon>
        <taxon>Dicranidae</taxon>
        <taxon>Pseudoditrichales</taxon>
        <taxon>Ditrichaceae</taxon>
        <taxon>Ceratodon</taxon>
    </lineage>
</organism>
<comment type="similarity">
    <text evidence="2 8">Belongs to the glycosyl hydrolase 28 family.</text>
</comment>
<evidence type="ECO:0000256" key="8">
    <source>
        <dbReference type="RuleBase" id="RU361169"/>
    </source>
</evidence>
<dbReference type="InterPro" id="IPR000743">
    <property type="entry name" value="Glyco_hydro_28"/>
</dbReference>
<evidence type="ECO:0008006" key="12">
    <source>
        <dbReference type="Google" id="ProtNLM"/>
    </source>
</evidence>
<sequence>MTFKAMIPHGNQSQAFKCRLIIALILAFSLAICSHARSVQRVLESILDPDDYESSTINHVESGQFMKPTGFEARDEIDHFDEESATSFGDFDTLFWHRFDEELSVEELSVEELDSVGLYDGASEEEIAPAPSAGSDWDEDLSPGSSGGSFDEELAPGPSGGYTDAEFAPGPSAGYSQRASRNRFDVRYPFGAKGDGITNDTDAFLAAWKMACTVTSGEVYIPSGFNFLVYPSTFTGPCKEDLHFSLKGNILAPMEISAWAGRNVGQWLVFENLNNFTLSGGGTFNGRGQNWWACKRNETCQRAPNAVTIYKSSNVTARYVNFLDSAQMHINFQYVHSGHAKALQIQAPWSSPNTDGIHISGTTDFTIQKCNISTGDDCVSIVSGSHNIEVQDTYCGKGCHGISIGSLGANGEHANVTQVQVKNCQMESTTNGLRVKTWQGGTGIARNFEFRNIQLTNVSNPIIIDQYYCPPSQTREACTNQTDNVHIDLVKFTNIWGTSASAVAVKLACSESVPCTNIRLKDINITRVNGGSARSTCTDAFGTAQGIQIPPSCIPTNSSSSYTLSLASPFKLLQQLWHIFYLEI</sequence>
<dbReference type="GO" id="GO:0005975">
    <property type="term" value="P:carbohydrate metabolic process"/>
    <property type="evidence" value="ECO:0007669"/>
    <property type="project" value="InterPro"/>
</dbReference>
<evidence type="ECO:0000256" key="7">
    <source>
        <dbReference type="ARBA" id="ARBA00023316"/>
    </source>
</evidence>
<dbReference type="AlphaFoldDB" id="A0A8T0IKU3"/>
<evidence type="ECO:0000256" key="3">
    <source>
        <dbReference type="ARBA" id="ARBA00022512"/>
    </source>
</evidence>
<dbReference type="Proteomes" id="UP000822688">
    <property type="component" value="Chromosome 3"/>
</dbReference>
<gene>
    <name evidence="10" type="ORF">KC19_3G151500</name>
</gene>
<keyword evidence="6 8" id="KW-0326">Glycosidase</keyword>
<feature type="region of interest" description="Disordered" evidence="9">
    <location>
        <begin position="127"/>
        <end position="178"/>
    </location>
</feature>
<dbReference type="SUPFAM" id="SSF51126">
    <property type="entry name" value="Pectin lyase-like"/>
    <property type="match status" value="1"/>
</dbReference>